<reference evidence="1" key="2">
    <citation type="submission" date="2025-09" db="UniProtKB">
        <authorList>
            <consortium name="Ensembl"/>
        </authorList>
    </citation>
    <scope>IDENTIFICATION</scope>
</reference>
<dbReference type="AlphaFoldDB" id="A0A8D2L3R8"/>
<evidence type="ECO:0000313" key="2">
    <source>
        <dbReference type="Proteomes" id="UP000694545"/>
    </source>
</evidence>
<name>A0A8D2L3R8_VARKO</name>
<dbReference type="Proteomes" id="UP000694545">
    <property type="component" value="Unplaced"/>
</dbReference>
<protein>
    <submittedName>
        <fullName evidence="1">Uncharacterized protein</fullName>
    </submittedName>
</protein>
<dbReference type="Ensembl" id="ENSVKKT00000016623.1">
    <property type="protein sequence ID" value="ENSVKKP00000016236.1"/>
    <property type="gene ID" value="ENSVKKG00000011058.1"/>
</dbReference>
<proteinExistence type="predicted"/>
<keyword evidence="2" id="KW-1185">Reference proteome</keyword>
<organism evidence="1 2">
    <name type="scientific">Varanus komodoensis</name>
    <name type="common">Komodo dragon</name>
    <dbReference type="NCBI Taxonomy" id="61221"/>
    <lineage>
        <taxon>Eukaryota</taxon>
        <taxon>Metazoa</taxon>
        <taxon>Chordata</taxon>
        <taxon>Craniata</taxon>
        <taxon>Vertebrata</taxon>
        <taxon>Euteleostomi</taxon>
        <taxon>Lepidosauria</taxon>
        <taxon>Squamata</taxon>
        <taxon>Bifurcata</taxon>
        <taxon>Unidentata</taxon>
        <taxon>Episquamata</taxon>
        <taxon>Toxicofera</taxon>
        <taxon>Anguimorpha</taxon>
        <taxon>Paleoanguimorpha</taxon>
        <taxon>Varanoidea</taxon>
        <taxon>Varanidae</taxon>
        <taxon>Varanus</taxon>
    </lineage>
</organism>
<evidence type="ECO:0000313" key="1">
    <source>
        <dbReference type="Ensembl" id="ENSVKKP00000016236.1"/>
    </source>
</evidence>
<reference evidence="1" key="1">
    <citation type="submission" date="2025-08" db="UniProtKB">
        <authorList>
            <consortium name="Ensembl"/>
        </authorList>
    </citation>
    <scope>IDENTIFICATION</scope>
</reference>
<sequence length="53" mass="5898">MLSIALISAQEKDLEHLSNLVGKPSENHPFYNSRLFRSCARQNTPLQSTPSGL</sequence>
<accession>A0A8D2L3R8</accession>